<feature type="region of interest" description="Disordered" evidence="5">
    <location>
        <begin position="569"/>
        <end position="625"/>
    </location>
</feature>
<dbReference type="PANTHER" id="PTHR22619">
    <property type="entry name" value="ZINC FINGER SWIM DOMAIN CONTAINING PROTEIN 4, 5, 6"/>
    <property type="match status" value="1"/>
</dbReference>
<evidence type="ECO:0000256" key="3">
    <source>
        <dbReference type="ARBA" id="ARBA00022833"/>
    </source>
</evidence>
<evidence type="ECO:0000313" key="8">
    <source>
        <dbReference type="Proteomes" id="UP000472277"/>
    </source>
</evidence>
<feature type="compositionally biased region" description="Gly residues" evidence="5">
    <location>
        <begin position="596"/>
        <end position="607"/>
    </location>
</feature>
<keyword evidence="8" id="KW-1185">Reference proteome</keyword>
<feature type="compositionally biased region" description="Basic and acidic residues" evidence="5">
    <location>
        <begin position="1144"/>
        <end position="1160"/>
    </location>
</feature>
<gene>
    <name evidence="7" type="primary">ZSWIM8</name>
    <name evidence="7" type="synonym">LOC115153187</name>
</gene>
<dbReference type="GO" id="GO:0008270">
    <property type="term" value="F:zinc ion binding"/>
    <property type="evidence" value="ECO:0007669"/>
    <property type="project" value="UniProtKB-KW"/>
</dbReference>
<accession>A0A674DAG3</accession>
<evidence type="ECO:0000313" key="7">
    <source>
        <dbReference type="Ensembl" id="ENSSTUP00000092586.1"/>
    </source>
</evidence>
<dbReference type="InterPro" id="IPR057945">
    <property type="entry name" value="TPR_ZSWIM8"/>
</dbReference>
<reference evidence="7" key="2">
    <citation type="submission" date="2025-09" db="UniProtKB">
        <authorList>
            <consortium name="Ensembl"/>
        </authorList>
    </citation>
    <scope>IDENTIFICATION</scope>
</reference>
<feature type="compositionally biased region" description="Low complexity" evidence="5">
    <location>
        <begin position="987"/>
        <end position="998"/>
    </location>
</feature>
<keyword evidence="2 4" id="KW-0863">Zinc-finger</keyword>
<dbReference type="InterPro" id="IPR007527">
    <property type="entry name" value="Znf_SWIM"/>
</dbReference>
<evidence type="ECO:0000259" key="6">
    <source>
        <dbReference type="PROSITE" id="PS50966"/>
    </source>
</evidence>
<evidence type="ECO:0000256" key="1">
    <source>
        <dbReference type="ARBA" id="ARBA00022723"/>
    </source>
</evidence>
<proteinExistence type="predicted"/>
<organism evidence="7 8">
    <name type="scientific">Salmo trutta</name>
    <name type="common">Brown trout</name>
    <dbReference type="NCBI Taxonomy" id="8032"/>
    <lineage>
        <taxon>Eukaryota</taxon>
        <taxon>Metazoa</taxon>
        <taxon>Chordata</taxon>
        <taxon>Craniata</taxon>
        <taxon>Vertebrata</taxon>
        <taxon>Euteleostomi</taxon>
        <taxon>Actinopterygii</taxon>
        <taxon>Neopterygii</taxon>
        <taxon>Teleostei</taxon>
        <taxon>Protacanthopterygii</taxon>
        <taxon>Salmoniformes</taxon>
        <taxon>Salmonidae</taxon>
        <taxon>Salmoninae</taxon>
        <taxon>Salmo</taxon>
    </lineage>
</organism>
<dbReference type="PROSITE" id="PS50966">
    <property type="entry name" value="ZF_SWIM"/>
    <property type="match status" value="1"/>
</dbReference>
<feature type="compositionally biased region" description="Polar residues" evidence="5">
    <location>
        <begin position="1080"/>
        <end position="1095"/>
    </location>
</feature>
<sequence length="1589" mass="173027">MELMFAEWEDGERFSFEDSDRFEEDSLCSFISEAESLCQNWRGWRKQSGGPNSPTVKIKGKHTHSITHGQVIPLVELSAKQVAFHIPFEVVEKVYPPVPEQLQLRIAYWSFPENEEDIRLYSCLANGSPDEFQRGEQLYRMRAVKDPLQIGFHLSATVVSPQAGQSKGAYNVAVMFDRCRITSCSCTCGAGAKWCAHVVALCLFRIHNASAVCLRAPVSESLSRLQRDQLQKFAQYLISELPQQILPTAQRLLDELLSSQSTAINTVCGAPDPTAGPSASDQSTWYLDESTLSDNIKKTLHKFCGPSPVVFSDVNSMYLSSTEPPAAAEWACLLRPLRGREPEGIWNLLSIVREMFKRRDSNAAPLLEILTEQCLTYEQIIGWWYSVRTSASHSSASGHTGRSNGQSEVAAHACASMCDDMVVLWRLAVLDPTMSPQRRLELASQLKQWHLKVIEIVKRGQHRKSLDKLFQGFKPAVESCYFNWEVAYPLPGITYCSADKKSASFCWARAVQSGSSEGGGGDYKGRSPQQEVAVRPKETIVSKRKGLSAGGGGGVLVRLGGSVSLSLEEGSSKGMYKGAGSSSSIGGKAKLAQGGKSSGGGSGGVGGKHQAAKRRTSSEDSSLEPDMAELSLDDGSSLALGAEASNTFDFTPPPPEMLPSPSPLLREPHKYSGGGKGAGNMPKEHPVGEDDYRAYYLNAASEEGAERVPENNHEEEPDIFAGIKPLEQEGQMEVLFACAEALHAHGYSNEACRLAVELAGDLLANPPDLKVEQPQTKGKKSKVSTSRQTQVATNTLVKTSFLLTVLSERLELHNLAFSTGMFSLELQRPPASTKALEVKLAYQESEVVALLKKIPLGLVEMTSIRDRAEQLRDGNFCDYRPVLPLMLASFIFDVLCTPGSRPPSRNRNNEMPGDEELGFEAAVAALGMKTTVSEAEHPLLCEGTRREKGDLALALMITYKDDQSKLKKILDKLLDRESQTHKPQTLSSFYSSKPAASSQRSPSKHAAHNAHGHGGATGGVSKHGPNATPVSCDQPSEAVPFKPEGTVPSRLALGGRGAYSGRCWGSPVRQKKKHTGMASIDSSAPETTSDSSPTLSRRPLRGGWAAASWGRGQDSDSISSSSSDSLGSSSSSGSRRAGGGARAKSTDTSRYKGRRPECHAPHVPNQPSEAAAHFYFELAKTVLIKAGGNSSTSIFTQPSASGGHQGPHRNLHLCAFEIGLYALGLHNFVSPNWLSRTYSSHVSWITGQAMEIGSAALNILVECWDGHLTPPEVASLADRASRARDPNMVRAAAELALSCLPHAHALNPNEIQRALVQCKEQDNVMLEKACMAVEEAAKGGGVYPEVLFEVAHQWYWLYEQTVGGVGGVHSGTTIQAIQGSSLPGMSSQPVSLVSAPFPSEEEQHSQPISQQGLHYLHSAYRVGMLALEMLGRRAHNDHPNNFSRSPPYTEDVKWLLGLAARLGVNYVYQFCVGAAKGVLSPFVLQEIIMEALQRLNPAHIHAHLRTPAFHQLVQRCQQAYLQYIHHRLIHLTPADYDDFVNIIRSARGAFCLTPVGMMQFNDVLQNLKRGKQTKELWQRISLEMATFSP</sequence>
<dbReference type="GO" id="GO:0031462">
    <property type="term" value="C:Cul2-RING ubiquitin ligase complex"/>
    <property type="evidence" value="ECO:0007669"/>
    <property type="project" value="TreeGrafter"/>
</dbReference>
<feature type="compositionally biased region" description="Low complexity" evidence="5">
    <location>
        <begin position="569"/>
        <end position="595"/>
    </location>
</feature>
<feature type="compositionally biased region" description="Basic residues" evidence="5">
    <location>
        <begin position="1002"/>
        <end position="1011"/>
    </location>
</feature>
<dbReference type="Pfam" id="PF21055">
    <property type="entry name" value="ZSWIM4-8_C"/>
    <property type="match status" value="1"/>
</dbReference>
<keyword evidence="1" id="KW-0479">Metal-binding</keyword>
<dbReference type="GeneTree" id="ENSGT00940000156999"/>
<dbReference type="PANTHER" id="PTHR22619:SF1">
    <property type="entry name" value="ZINC FINGER SWIM DOMAIN-CONTAINING PROTEIN 8"/>
    <property type="match status" value="1"/>
</dbReference>
<evidence type="ECO:0000256" key="5">
    <source>
        <dbReference type="SAM" id="MobiDB-lite"/>
    </source>
</evidence>
<feature type="domain" description="SWIM-type" evidence="6">
    <location>
        <begin position="170"/>
        <end position="206"/>
    </location>
</feature>
<name>A0A674DAG3_SALTR</name>
<evidence type="ECO:0000256" key="4">
    <source>
        <dbReference type="PROSITE-ProRule" id="PRU00325"/>
    </source>
</evidence>
<protein>
    <submittedName>
        <fullName evidence="7">Zinc finger, SWIM-type containing 8</fullName>
    </submittedName>
</protein>
<feature type="region of interest" description="Disordered" evidence="5">
    <location>
        <begin position="766"/>
        <end position="787"/>
    </location>
</feature>
<dbReference type="Pfam" id="PF25572">
    <property type="entry name" value="TPR_ZSWIM8"/>
    <property type="match status" value="1"/>
</dbReference>
<dbReference type="Ensembl" id="ENSSTUT00000098660.1">
    <property type="protein sequence ID" value="ENSSTUP00000092586.1"/>
    <property type="gene ID" value="ENSSTUG00000036819.1"/>
</dbReference>
<feature type="region of interest" description="Disordered" evidence="5">
    <location>
        <begin position="513"/>
        <end position="539"/>
    </location>
</feature>
<dbReference type="InterPro" id="IPR048370">
    <property type="entry name" value="ZSWIM4-8_C"/>
</dbReference>
<feature type="region of interest" description="Disordered" evidence="5">
    <location>
        <begin position="978"/>
        <end position="1164"/>
    </location>
</feature>
<feature type="compositionally biased region" description="Low complexity" evidence="5">
    <location>
        <begin position="1101"/>
        <end position="1135"/>
    </location>
</feature>
<evidence type="ECO:0000256" key="2">
    <source>
        <dbReference type="ARBA" id="ARBA00022771"/>
    </source>
</evidence>
<keyword evidence="3" id="KW-0862">Zinc</keyword>
<dbReference type="Proteomes" id="UP000472277">
    <property type="component" value="Chromosome 18"/>
</dbReference>
<reference evidence="7" key="1">
    <citation type="submission" date="2025-08" db="UniProtKB">
        <authorList>
            <consortium name="Ensembl"/>
        </authorList>
    </citation>
    <scope>IDENTIFICATION</scope>
</reference>